<keyword evidence="8" id="KW-0547">Nucleotide-binding</keyword>
<dbReference type="PROSITE" id="PS50109">
    <property type="entry name" value="HIS_KIN"/>
    <property type="match status" value="1"/>
</dbReference>
<evidence type="ECO:0000313" key="8">
    <source>
        <dbReference type="EMBL" id="MFD2513588.1"/>
    </source>
</evidence>
<dbReference type="InterPro" id="IPR003594">
    <property type="entry name" value="HATPase_dom"/>
</dbReference>
<dbReference type="PANTHER" id="PTHR43304">
    <property type="entry name" value="PHYTOCHROME-LIKE PROTEIN CPH1"/>
    <property type="match status" value="1"/>
</dbReference>
<dbReference type="InterPro" id="IPR036097">
    <property type="entry name" value="HisK_dim/P_sf"/>
</dbReference>
<dbReference type="CDD" id="cd00130">
    <property type="entry name" value="PAS"/>
    <property type="match status" value="1"/>
</dbReference>
<evidence type="ECO:0000256" key="6">
    <source>
        <dbReference type="SAM" id="Coils"/>
    </source>
</evidence>
<evidence type="ECO:0000313" key="9">
    <source>
        <dbReference type="Proteomes" id="UP001597544"/>
    </source>
</evidence>
<dbReference type="SUPFAM" id="SSF55785">
    <property type="entry name" value="PYP-like sensor domain (PAS domain)"/>
    <property type="match status" value="1"/>
</dbReference>
<keyword evidence="3" id="KW-0597">Phosphoprotein</keyword>
<comment type="caution">
    <text evidence="8">The sequence shown here is derived from an EMBL/GenBank/DDBJ whole genome shotgun (WGS) entry which is preliminary data.</text>
</comment>
<dbReference type="InterPro" id="IPR035965">
    <property type="entry name" value="PAS-like_dom_sf"/>
</dbReference>
<dbReference type="PANTHER" id="PTHR43304:SF1">
    <property type="entry name" value="PAC DOMAIN-CONTAINING PROTEIN"/>
    <property type="match status" value="1"/>
</dbReference>
<feature type="coiled-coil region" evidence="6">
    <location>
        <begin position="359"/>
        <end position="394"/>
    </location>
</feature>
<dbReference type="SMART" id="SM00388">
    <property type="entry name" value="HisKA"/>
    <property type="match status" value="1"/>
</dbReference>
<sequence length="518" mass="57822">MESILHIGLHKETLTLLQENIEVANLTFEEASGESFKQTCKTLQHHRALLIGEEVANPIRFAQDAYAHDKCISILLVNDSANNEKIKQALQFSPFVGPTVQCVSNAIGQRMSPILEDAMQRTIQRRSFAKLKSTSMMEQRFAPNALEKVRADFTTKILEEAPIGAILVSGTGTVFSINNYALVLLTKTEKEVLGTSVNDLFPEELQEEIMQFLLDGYISEPKRVFEVKRAEDSLFLELSVAPIDTRASSNYKLVILNNITPMVVAQQHTQAHLEELERLNTNLARVNADLDTFVYTASHDLKSPILNIEGLVTSLEEELGPARGAVETELEHIKRSIKRFKQTVEGLTEVSRIQKNFEQKASLINIQELLEEVRQLLEQEIEASEALIELAADANHIILFSKRNLTSILYNLIGNAIKYRSPVRKPYICISTWCESGDYCLSVSDNGLGIPSANQKRVFQLFKRMHSHVEGSGVGLYIVNRIVEINGGQITVESKEGIGSTFTIRLKQIGTPVIGSST</sequence>
<dbReference type="InterPro" id="IPR005467">
    <property type="entry name" value="His_kinase_dom"/>
</dbReference>
<dbReference type="InterPro" id="IPR036890">
    <property type="entry name" value="HATPase_C_sf"/>
</dbReference>
<gene>
    <name evidence="8" type="ORF">ACFSRY_06900</name>
</gene>
<organism evidence="8 9">
    <name type="scientific">Pontibacter locisalis</name>
    <dbReference type="NCBI Taxonomy" id="1719035"/>
    <lineage>
        <taxon>Bacteria</taxon>
        <taxon>Pseudomonadati</taxon>
        <taxon>Bacteroidota</taxon>
        <taxon>Cytophagia</taxon>
        <taxon>Cytophagales</taxon>
        <taxon>Hymenobacteraceae</taxon>
        <taxon>Pontibacter</taxon>
    </lineage>
</organism>
<dbReference type="Gene3D" id="3.30.565.10">
    <property type="entry name" value="Histidine kinase-like ATPase, C-terminal domain"/>
    <property type="match status" value="1"/>
</dbReference>
<evidence type="ECO:0000256" key="1">
    <source>
        <dbReference type="ARBA" id="ARBA00000085"/>
    </source>
</evidence>
<dbReference type="SMART" id="SM00091">
    <property type="entry name" value="PAS"/>
    <property type="match status" value="1"/>
</dbReference>
<dbReference type="CDD" id="cd00082">
    <property type="entry name" value="HisKA"/>
    <property type="match status" value="1"/>
</dbReference>
<dbReference type="InterPro" id="IPR003661">
    <property type="entry name" value="HisK_dim/P_dom"/>
</dbReference>
<dbReference type="Pfam" id="PF13426">
    <property type="entry name" value="PAS_9"/>
    <property type="match status" value="1"/>
</dbReference>
<dbReference type="InterPro" id="IPR004358">
    <property type="entry name" value="Sig_transdc_His_kin-like_C"/>
</dbReference>
<dbReference type="Pfam" id="PF00512">
    <property type="entry name" value="HisKA"/>
    <property type="match status" value="1"/>
</dbReference>
<keyword evidence="6" id="KW-0175">Coiled coil</keyword>
<dbReference type="SMART" id="SM00387">
    <property type="entry name" value="HATPase_c"/>
    <property type="match status" value="1"/>
</dbReference>
<dbReference type="CDD" id="cd00075">
    <property type="entry name" value="HATPase"/>
    <property type="match status" value="1"/>
</dbReference>
<dbReference type="EC" id="2.7.13.3" evidence="2"/>
<dbReference type="SUPFAM" id="SSF47384">
    <property type="entry name" value="Homodimeric domain of signal transducing histidine kinase"/>
    <property type="match status" value="1"/>
</dbReference>
<protein>
    <recommendedName>
        <fullName evidence="2">histidine kinase</fullName>
        <ecNumber evidence="2">2.7.13.3</ecNumber>
    </recommendedName>
</protein>
<evidence type="ECO:0000259" key="7">
    <source>
        <dbReference type="PROSITE" id="PS50109"/>
    </source>
</evidence>
<dbReference type="RefSeq" id="WP_377504398.1">
    <property type="nucleotide sequence ID" value="NZ_JBHULU010000009.1"/>
</dbReference>
<dbReference type="PRINTS" id="PR00344">
    <property type="entry name" value="BCTRLSENSOR"/>
</dbReference>
<reference evidence="9" key="1">
    <citation type="journal article" date="2019" name="Int. J. Syst. Evol. Microbiol.">
        <title>The Global Catalogue of Microorganisms (GCM) 10K type strain sequencing project: providing services to taxonomists for standard genome sequencing and annotation.</title>
        <authorList>
            <consortium name="The Broad Institute Genomics Platform"/>
            <consortium name="The Broad Institute Genome Sequencing Center for Infectious Disease"/>
            <person name="Wu L."/>
            <person name="Ma J."/>
        </authorList>
    </citation>
    <scope>NUCLEOTIDE SEQUENCE [LARGE SCALE GENOMIC DNA]</scope>
    <source>
        <strain evidence="9">KCTC 42498</strain>
    </source>
</reference>
<dbReference type="InterPro" id="IPR000014">
    <property type="entry name" value="PAS"/>
</dbReference>
<keyword evidence="8" id="KW-0067">ATP-binding</keyword>
<evidence type="ECO:0000256" key="3">
    <source>
        <dbReference type="ARBA" id="ARBA00022553"/>
    </source>
</evidence>
<dbReference type="InterPro" id="IPR052162">
    <property type="entry name" value="Sensor_kinase/Photoreceptor"/>
</dbReference>
<dbReference type="Pfam" id="PF02518">
    <property type="entry name" value="HATPase_c"/>
    <property type="match status" value="1"/>
</dbReference>
<dbReference type="NCBIfam" id="TIGR00229">
    <property type="entry name" value="sensory_box"/>
    <property type="match status" value="1"/>
</dbReference>
<dbReference type="Gene3D" id="3.30.450.20">
    <property type="entry name" value="PAS domain"/>
    <property type="match status" value="1"/>
</dbReference>
<evidence type="ECO:0000256" key="2">
    <source>
        <dbReference type="ARBA" id="ARBA00012438"/>
    </source>
</evidence>
<accession>A0ABW5IKS4</accession>
<dbReference type="SUPFAM" id="SSF55874">
    <property type="entry name" value="ATPase domain of HSP90 chaperone/DNA topoisomerase II/histidine kinase"/>
    <property type="match status" value="1"/>
</dbReference>
<evidence type="ECO:0000256" key="5">
    <source>
        <dbReference type="ARBA" id="ARBA00022777"/>
    </source>
</evidence>
<dbReference type="Gene3D" id="1.10.287.130">
    <property type="match status" value="1"/>
</dbReference>
<dbReference type="GO" id="GO:0005524">
    <property type="term" value="F:ATP binding"/>
    <property type="evidence" value="ECO:0007669"/>
    <property type="project" value="UniProtKB-KW"/>
</dbReference>
<proteinExistence type="predicted"/>
<feature type="domain" description="Histidine kinase" evidence="7">
    <location>
        <begin position="296"/>
        <end position="510"/>
    </location>
</feature>
<dbReference type="Proteomes" id="UP001597544">
    <property type="component" value="Unassembled WGS sequence"/>
</dbReference>
<comment type="catalytic activity">
    <reaction evidence="1">
        <text>ATP + protein L-histidine = ADP + protein N-phospho-L-histidine.</text>
        <dbReference type="EC" id="2.7.13.3"/>
    </reaction>
</comment>
<name>A0ABW5IKS4_9BACT</name>
<evidence type="ECO:0000256" key="4">
    <source>
        <dbReference type="ARBA" id="ARBA00022679"/>
    </source>
</evidence>
<keyword evidence="4" id="KW-0808">Transferase</keyword>
<keyword evidence="5" id="KW-0418">Kinase</keyword>
<dbReference type="EMBL" id="JBHULU010000009">
    <property type="protein sequence ID" value="MFD2513588.1"/>
    <property type="molecule type" value="Genomic_DNA"/>
</dbReference>
<keyword evidence="9" id="KW-1185">Reference proteome</keyword>